<proteinExistence type="predicted"/>
<feature type="region of interest" description="Disordered" evidence="1">
    <location>
        <begin position="18"/>
        <end position="50"/>
    </location>
</feature>
<keyword evidence="3" id="KW-1185">Reference proteome</keyword>
<dbReference type="EMBL" id="UZAN01005046">
    <property type="protein sequence ID" value="VDP32675.1"/>
    <property type="molecule type" value="Genomic_DNA"/>
</dbReference>
<protein>
    <submittedName>
        <fullName evidence="2">Uncharacterized protein</fullName>
    </submittedName>
</protein>
<gene>
    <name evidence="2" type="ORF">ECPE_LOCUS1062</name>
</gene>
<sequence length="63" mass="6857">MEKVTDPIRHIPEVDLVELNPDSRDTNGMVSGSTGPTEPIPSAISGRLPTNTLQDEGMLSFYE</sequence>
<accession>A0A3P8DLW9</accession>
<dbReference type="AlphaFoldDB" id="A0A3P8DLW9"/>
<evidence type="ECO:0000313" key="3">
    <source>
        <dbReference type="Proteomes" id="UP000272942"/>
    </source>
</evidence>
<organism evidence="2 3">
    <name type="scientific">Echinostoma caproni</name>
    <dbReference type="NCBI Taxonomy" id="27848"/>
    <lineage>
        <taxon>Eukaryota</taxon>
        <taxon>Metazoa</taxon>
        <taxon>Spiralia</taxon>
        <taxon>Lophotrochozoa</taxon>
        <taxon>Platyhelminthes</taxon>
        <taxon>Trematoda</taxon>
        <taxon>Digenea</taxon>
        <taxon>Plagiorchiida</taxon>
        <taxon>Echinostomata</taxon>
        <taxon>Echinostomatoidea</taxon>
        <taxon>Echinostomatidae</taxon>
        <taxon>Echinostoma</taxon>
    </lineage>
</organism>
<reference evidence="2 3" key="1">
    <citation type="submission" date="2018-11" db="EMBL/GenBank/DDBJ databases">
        <authorList>
            <consortium name="Pathogen Informatics"/>
        </authorList>
    </citation>
    <scope>NUCLEOTIDE SEQUENCE [LARGE SCALE GENOMIC DNA]</scope>
    <source>
        <strain evidence="2 3">Egypt</strain>
    </source>
</reference>
<evidence type="ECO:0000256" key="1">
    <source>
        <dbReference type="SAM" id="MobiDB-lite"/>
    </source>
</evidence>
<feature type="compositionally biased region" description="Polar residues" evidence="1">
    <location>
        <begin position="26"/>
        <end position="36"/>
    </location>
</feature>
<evidence type="ECO:0000313" key="2">
    <source>
        <dbReference type="EMBL" id="VDP32675.1"/>
    </source>
</evidence>
<name>A0A3P8DLW9_9TREM</name>
<dbReference type="Proteomes" id="UP000272942">
    <property type="component" value="Unassembled WGS sequence"/>
</dbReference>